<dbReference type="GO" id="GO:0070006">
    <property type="term" value="F:metalloaminopeptidase activity"/>
    <property type="evidence" value="ECO:0007669"/>
    <property type="project" value="TreeGrafter"/>
</dbReference>
<evidence type="ECO:0000313" key="22">
    <source>
        <dbReference type="EMBL" id="KAG5680227.1"/>
    </source>
</evidence>
<evidence type="ECO:0000256" key="7">
    <source>
        <dbReference type="ARBA" id="ARBA00022729"/>
    </source>
</evidence>
<evidence type="ECO:0000256" key="3">
    <source>
        <dbReference type="ARBA" id="ARBA00022475"/>
    </source>
</evidence>
<gene>
    <name evidence="22" type="ORF">PVAND_009750</name>
</gene>
<dbReference type="CDD" id="cd09601">
    <property type="entry name" value="M1_APN-Q_like"/>
    <property type="match status" value="1"/>
</dbReference>
<dbReference type="GO" id="GO:0005615">
    <property type="term" value="C:extracellular space"/>
    <property type="evidence" value="ECO:0007669"/>
    <property type="project" value="TreeGrafter"/>
</dbReference>
<evidence type="ECO:0000256" key="6">
    <source>
        <dbReference type="ARBA" id="ARBA00022723"/>
    </source>
</evidence>
<keyword evidence="5 17" id="KW-0645">Protease</keyword>
<keyword evidence="8 17" id="KW-0378">Hydrolase</keyword>
<dbReference type="InterPro" id="IPR050344">
    <property type="entry name" value="Peptidase_M1_aminopeptidases"/>
</dbReference>
<evidence type="ECO:0000256" key="17">
    <source>
        <dbReference type="RuleBase" id="RU364040"/>
    </source>
</evidence>
<dbReference type="EMBL" id="JADBJN010000001">
    <property type="protein sequence ID" value="KAG5680227.1"/>
    <property type="molecule type" value="Genomic_DNA"/>
</dbReference>
<organism evidence="22 23">
    <name type="scientific">Polypedilum vanderplanki</name>
    <name type="common">Sleeping chironomid midge</name>
    <dbReference type="NCBI Taxonomy" id="319348"/>
    <lineage>
        <taxon>Eukaryota</taxon>
        <taxon>Metazoa</taxon>
        <taxon>Ecdysozoa</taxon>
        <taxon>Arthropoda</taxon>
        <taxon>Hexapoda</taxon>
        <taxon>Insecta</taxon>
        <taxon>Pterygota</taxon>
        <taxon>Neoptera</taxon>
        <taxon>Endopterygota</taxon>
        <taxon>Diptera</taxon>
        <taxon>Nematocera</taxon>
        <taxon>Chironomoidea</taxon>
        <taxon>Chironomidae</taxon>
        <taxon>Chironominae</taxon>
        <taxon>Polypedilum</taxon>
        <taxon>Polypedilum</taxon>
    </lineage>
</organism>
<keyword evidence="12" id="KW-0325">Glycoprotein</keyword>
<dbReference type="PRINTS" id="PR00756">
    <property type="entry name" value="ALADIPTASE"/>
</dbReference>
<evidence type="ECO:0000256" key="14">
    <source>
        <dbReference type="PIRSR" id="PIRSR634016-1"/>
    </source>
</evidence>
<evidence type="ECO:0000256" key="16">
    <source>
        <dbReference type="PIRSR" id="PIRSR634016-4"/>
    </source>
</evidence>
<dbReference type="Gene3D" id="1.25.50.20">
    <property type="match status" value="1"/>
</dbReference>
<evidence type="ECO:0000256" key="15">
    <source>
        <dbReference type="PIRSR" id="PIRSR634016-3"/>
    </source>
</evidence>
<feature type="signal peptide" evidence="18">
    <location>
        <begin position="1"/>
        <end position="21"/>
    </location>
</feature>
<feature type="site" description="Transition state stabilizer" evidence="16">
    <location>
        <position position="433"/>
    </location>
</feature>
<dbReference type="InterPro" id="IPR014782">
    <property type="entry name" value="Peptidase_M1_dom"/>
</dbReference>
<keyword evidence="3" id="KW-1003">Cell membrane</keyword>
<feature type="domain" description="Aminopeptidase N-like N-terminal" evidence="21">
    <location>
        <begin position="44"/>
        <end position="234"/>
    </location>
</feature>
<dbReference type="SUPFAM" id="SSF63737">
    <property type="entry name" value="Leukotriene A4 hydrolase N-terminal domain"/>
    <property type="match status" value="1"/>
</dbReference>
<dbReference type="GO" id="GO:0042277">
    <property type="term" value="F:peptide binding"/>
    <property type="evidence" value="ECO:0007669"/>
    <property type="project" value="TreeGrafter"/>
</dbReference>
<keyword evidence="17" id="KW-0031">Aminopeptidase</keyword>
<keyword evidence="11" id="KW-0472">Membrane</keyword>
<evidence type="ECO:0000256" key="4">
    <source>
        <dbReference type="ARBA" id="ARBA00022622"/>
    </source>
</evidence>
<dbReference type="Gene3D" id="2.60.40.1730">
    <property type="entry name" value="tricorn interacting facor f3 domain"/>
    <property type="match status" value="1"/>
</dbReference>
<dbReference type="InterPro" id="IPR042097">
    <property type="entry name" value="Aminopeptidase_N-like_N_sf"/>
</dbReference>
<evidence type="ECO:0000256" key="11">
    <source>
        <dbReference type="ARBA" id="ARBA00023136"/>
    </source>
</evidence>
<evidence type="ECO:0000259" key="21">
    <source>
        <dbReference type="Pfam" id="PF17900"/>
    </source>
</evidence>
<evidence type="ECO:0000256" key="8">
    <source>
        <dbReference type="ARBA" id="ARBA00022801"/>
    </source>
</evidence>
<keyword evidence="7 18" id="KW-0732">Signal</keyword>
<dbReference type="InterPro" id="IPR045357">
    <property type="entry name" value="Aminopeptidase_N-like_N"/>
</dbReference>
<evidence type="ECO:0000256" key="13">
    <source>
        <dbReference type="ARBA" id="ARBA00023288"/>
    </source>
</evidence>
<comment type="caution">
    <text evidence="22">The sequence shown here is derived from an EMBL/GenBank/DDBJ whole genome shotgun (WGS) entry which is preliminary data.</text>
</comment>
<comment type="similarity">
    <text evidence="2 17">Belongs to the peptidase M1 family.</text>
</comment>
<dbReference type="PANTHER" id="PTHR11533:SF290">
    <property type="entry name" value="AMINOPEPTIDASE"/>
    <property type="match status" value="1"/>
</dbReference>
<dbReference type="GO" id="GO:0043171">
    <property type="term" value="P:peptide catabolic process"/>
    <property type="evidence" value="ECO:0007669"/>
    <property type="project" value="TreeGrafter"/>
</dbReference>
<feature type="chain" id="PRO_5039938702" description="Aminopeptidase" evidence="18">
    <location>
        <begin position="22"/>
        <end position="912"/>
    </location>
</feature>
<evidence type="ECO:0000256" key="18">
    <source>
        <dbReference type="SAM" id="SignalP"/>
    </source>
</evidence>
<dbReference type="OrthoDB" id="10031169at2759"/>
<keyword evidence="4" id="KW-0336">GPI-anchor</keyword>
<evidence type="ECO:0000256" key="2">
    <source>
        <dbReference type="ARBA" id="ARBA00010136"/>
    </source>
</evidence>
<dbReference type="Gene3D" id="1.10.390.10">
    <property type="entry name" value="Neutral Protease Domain 2"/>
    <property type="match status" value="1"/>
</dbReference>
<dbReference type="InterPro" id="IPR024571">
    <property type="entry name" value="ERAP1-like_C_dom"/>
</dbReference>
<dbReference type="Proteomes" id="UP001107558">
    <property type="component" value="Chromosome 1"/>
</dbReference>
<dbReference type="Pfam" id="PF17900">
    <property type="entry name" value="Peptidase_M1_N"/>
    <property type="match status" value="1"/>
</dbReference>
<evidence type="ECO:0000256" key="10">
    <source>
        <dbReference type="ARBA" id="ARBA00023049"/>
    </source>
</evidence>
<keyword evidence="9 15" id="KW-0862">Zinc</keyword>
<evidence type="ECO:0000256" key="9">
    <source>
        <dbReference type="ARBA" id="ARBA00022833"/>
    </source>
</evidence>
<protein>
    <recommendedName>
        <fullName evidence="17">Aminopeptidase</fullName>
        <ecNumber evidence="17">3.4.11.-</ecNumber>
    </recommendedName>
</protein>
<keyword evidence="13" id="KW-0449">Lipoprotein</keyword>
<feature type="active site" description="Proton acceptor" evidence="14">
    <location>
        <position position="347"/>
    </location>
</feature>
<evidence type="ECO:0000259" key="20">
    <source>
        <dbReference type="Pfam" id="PF11838"/>
    </source>
</evidence>
<keyword evidence="23" id="KW-1185">Reference proteome</keyword>
<dbReference type="FunFam" id="2.60.40.1910:FF:000008">
    <property type="entry name" value="Aminopeptidase"/>
    <property type="match status" value="1"/>
</dbReference>
<evidence type="ECO:0000256" key="1">
    <source>
        <dbReference type="ARBA" id="ARBA00004609"/>
    </source>
</evidence>
<feature type="binding site" evidence="15">
    <location>
        <position position="350"/>
    </location>
    <ligand>
        <name>Zn(2+)</name>
        <dbReference type="ChEBI" id="CHEBI:29105"/>
        <note>catalytic</note>
    </ligand>
</feature>
<dbReference type="Pfam" id="PF11838">
    <property type="entry name" value="ERAP1_C"/>
    <property type="match status" value="1"/>
</dbReference>
<dbReference type="InterPro" id="IPR034016">
    <property type="entry name" value="M1_APN-typ"/>
</dbReference>
<dbReference type="SUPFAM" id="SSF55486">
    <property type="entry name" value="Metalloproteases ('zincins'), catalytic domain"/>
    <property type="match status" value="1"/>
</dbReference>
<dbReference type="EC" id="3.4.11.-" evidence="17"/>
<name>A0A9J6CEM1_POLVA</name>
<evidence type="ECO:0000313" key="23">
    <source>
        <dbReference type="Proteomes" id="UP001107558"/>
    </source>
</evidence>
<dbReference type="Gene3D" id="2.60.40.1910">
    <property type="match status" value="1"/>
</dbReference>
<accession>A0A9J6CEM1</accession>
<reference evidence="22" key="1">
    <citation type="submission" date="2021-03" db="EMBL/GenBank/DDBJ databases">
        <title>Chromosome level genome of the anhydrobiotic midge Polypedilum vanderplanki.</title>
        <authorList>
            <person name="Yoshida Y."/>
            <person name="Kikawada T."/>
            <person name="Gusev O."/>
        </authorList>
    </citation>
    <scope>NUCLEOTIDE SEQUENCE</scope>
    <source>
        <strain evidence="22">NIAS01</strain>
        <tissue evidence="22">Whole body or cell culture</tissue>
    </source>
</reference>
<comment type="subcellular location">
    <subcellularLocation>
        <location evidence="1">Cell membrane</location>
        <topology evidence="1">Lipid-anchor</topology>
        <topology evidence="1">GPI-anchor</topology>
    </subcellularLocation>
</comment>
<dbReference type="InterPro" id="IPR027268">
    <property type="entry name" value="Peptidase_M4/M1_CTD_sf"/>
</dbReference>
<dbReference type="AlphaFoldDB" id="A0A9J6CEM1"/>
<dbReference type="Pfam" id="PF01433">
    <property type="entry name" value="Peptidase_M1"/>
    <property type="match status" value="1"/>
</dbReference>
<dbReference type="GO" id="GO:0098552">
    <property type="term" value="C:side of membrane"/>
    <property type="evidence" value="ECO:0007669"/>
    <property type="project" value="UniProtKB-KW"/>
</dbReference>
<dbReference type="InterPro" id="IPR001930">
    <property type="entry name" value="Peptidase_M1"/>
</dbReference>
<comment type="cofactor">
    <cofactor evidence="15 17">
        <name>Zn(2+)</name>
        <dbReference type="ChEBI" id="CHEBI:29105"/>
    </cofactor>
    <text evidence="15 17">Binds 1 zinc ion per subunit.</text>
</comment>
<evidence type="ECO:0000256" key="12">
    <source>
        <dbReference type="ARBA" id="ARBA00023180"/>
    </source>
</evidence>
<feature type="domain" description="ERAP1-like C-terminal" evidence="20">
    <location>
        <begin position="576"/>
        <end position="853"/>
    </location>
</feature>
<keyword evidence="10 17" id="KW-0482">Metalloprotease</keyword>
<keyword evidence="6 15" id="KW-0479">Metal-binding</keyword>
<sequence>MRLFVKVLSFLLVIIFFSVHGLHNNSTEISIEPLTYRLPNDSLPLSYDLTIKTEIHRKNLNFVGNVKIHVQIQNRTKKLTLHYHGIVIDFVDLLTVNRNEMIARNLTLHKLPKFDFLIILLPREFNPNEEFILNISYHGKLTKSKLGFFYSSYLDYNNTEIYYAATQFETIYARRALPCYDEPAKKAKITLSIIHGKDYRAVANTEMISSLPFDENQDYLITKFNTTPSIQTYLLAFSISNFQYINGLNSRISQKIYANPIDIAEGKLNFAASVVGPILKGIESLLGIEYPYNKLDHLSLDLEYFGAMENIGLQIYDINEINFKVHSYDKARTNKQKLKVIRTIAHETSHQFFGDLTTPAWWNYAFLNEGFATLFESLIPSIIFPQYHQMSHFFIKNFPDAFARDTKELNSWSMNKYTENPNELWTKFNRIGYQKSGCVLRMFMEVMTQKTFIKGLKFYLNEMYWKTATPDDLHRNLQVAFDQDFPTVILNISELMSTWENQAGYPLVTVTISGSNLKFSQKRYPSGNEEIYSVPLTIATKTNPNFNHTTPKQWLLTQNATFTQSELEFNATNNDWMILNIQQVGYYRVDYDTALWQAIISQLNENHEEIHPINRAILQEEIALAWTEFNRVTACDVLNSLNYFDKEDELLAWNKADKIFDEFYTKLFTTEQFPNYLEFLNALTSPIMKNLGFDDLSDEDVHITDLRDIVKRWNCKALNSDCLNHEKLKFEYFYQLNKFDSLIDVCSARRNIKNMDKIIKEIVNNKTVIDRSEAFRNLGCALDEKEIKILLNSIRKYPDEISTKEISNIIWQTFDKSPIALQSVLDFIEEDTHEFYNLFSTSALYNFLTSVAKLIYNEPIMEQFRRILTVSFDDFTTSKNCYLSITGILNDNQKWMDKNYKNIENWFNKRQK</sequence>
<dbReference type="GO" id="GO:0005886">
    <property type="term" value="C:plasma membrane"/>
    <property type="evidence" value="ECO:0007669"/>
    <property type="project" value="UniProtKB-SubCell"/>
</dbReference>
<feature type="domain" description="Peptidase M1 membrane alanine aminopeptidase" evidence="19">
    <location>
        <begin position="271"/>
        <end position="499"/>
    </location>
</feature>
<evidence type="ECO:0000256" key="5">
    <source>
        <dbReference type="ARBA" id="ARBA00022670"/>
    </source>
</evidence>
<proteinExistence type="inferred from homology"/>
<evidence type="ECO:0000259" key="19">
    <source>
        <dbReference type="Pfam" id="PF01433"/>
    </source>
</evidence>
<dbReference type="PANTHER" id="PTHR11533">
    <property type="entry name" value="PROTEASE M1 ZINC METALLOPROTEASE"/>
    <property type="match status" value="1"/>
</dbReference>
<dbReference type="GO" id="GO:0005737">
    <property type="term" value="C:cytoplasm"/>
    <property type="evidence" value="ECO:0007669"/>
    <property type="project" value="TreeGrafter"/>
</dbReference>
<feature type="binding site" evidence="15">
    <location>
        <position position="346"/>
    </location>
    <ligand>
        <name>Zn(2+)</name>
        <dbReference type="ChEBI" id="CHEBI:29105"/>
        <note>catalytic</note>
    </ligand>
</feature>
<dbReference type="GO" id="GO:0006508">
    <property type="term" value="P:proteolysis"/>
    <property type="evidence" value="ECO:0007669"/>
    <property type="project" value="UniProtKB-KW"/>
</dbReference>
<dbReference type="GO" id="GO:0008270">
    <property type="term" value="F:zinc ion binding"/>
    <property type="evidence" value="ECO:0007669"/>
    <property type="project" value="UniProtKB-UniRule"/>
</dbReference>
<feature type="binding site" evidence="15">
    <location>
        <position position="369"/>
    </location>
    <ligand>
        <name>Zn(2+)</name>
        <dbReference type="ChEBI" id="CHEBI:29105"/>
        <note>catalytic</note>
    </ligand>
</feature>